<proteinExistence type="predicted"/>
<dbReference type="OrthoDB" id="6350415at2759"/>
<evidence type="ECO:0000256" key="1">
    <source>
        <dbReference type="SAM" id="MobiDB-lite"/>
    </source>
</evidence>
<dbReference type="EMBL" id="OUUW01000006">
    <property type="protein sequence ID" value="SPP81817.1"/>
    <property type="molecule type" value="Genomic_DNA"/>
</dbReference>
<accession>A0A3B0JHJ6</accession>
<dbReference type="AlphaFoldDB" id="A0A3B0JHJ6"/>
<feature type="region of interest" description="Disordered" evidence="1">
    <location>
        <begin position="70"/>
        <end position="110"/>
    </location>
</feature>
<keyword evidence="3" id="KW-1185">Reference proteome</keyword>
<reference evidence="3" key="1">
    <citation type="submission" date="2018-01" db="EMBL/GenBank/DDBJ databases">
        <authorList>
            <person name="Alioto T."/>
            <person name="Alioto T."/>
        </authorList>
    </citation>
    <scope>NUCLEOTIDE SEQUENCE [LARGE SCALE GENOMIC DNA]</scope>
</reference>
<feature type="compositionally biased region" description="Polar residues" evidence="1">
    <location>
        <begin position="100"/>
        <end position="110"/>
    </location>
</feature>
<evidence type="ECO:0000313" key="3">
    <source>
        <dbReference type="Proteomes" id="UP000268350"/>
    </source>
</evidence>
<feature type="compositionally biased region" description="Low complexity" evidence="1">
    <location>
        <begin position="72"/>
        <end position="82"/>
    </location>
</feature>
<organism evidence="2 3">
    <name type="scientific">Drosophila guanche</name>
    <name type="common">Fruit fly</name>
    <dbReference type="NCBI Taxonomy" id="7266"/>
    <lineage>
        <taxon>Eukaryota</taxon>
        <taxon>Metazoa</taxon>
        <taxon>Ecdysozoa</taxon>
        <taxon>Arthropoda</taxon>
        <taxon>Hexapoda</taxon>
        <taxon>Insecta</taxon>
        <taxon>Pterygota</taxon>
        <taxon>Neoptera</taxon>
        <taxon>Endopterygota</taxon>
        <taxon>Diptera</taxon>
        <taxon>Brachycera</taxon>
        <taxon>Muscomorpha</taxon>
        <taxon>Ephydroidea</taxon>
        <taxon>Drosophilidae</taxon>
        <taxon>Drosophila</taxon>
        <taxon>Sophophora</taxon>
    </lineage>
</organism>
<protein>
    <submittedName>
        <fullName evidence="2">Uncharacterized protein</fullName>
    </submittedName>
</protein>
<name>A0A3B0JHJ6_DROGU</name>
<sequence length="110" mass="12739">MVSPSHSGSVPFSISPYRVLQTDEPVDCPHRQELEHTLLRCQTQSEILQATRDNYLSIFDEFKRDLEELTEQVEQQQQQPPESELEEPPGINNELEIQVGHQTHTNTRTQ</sequence>
<evidence type="ECO:0000313" key="2">
    <source>
        <dbReference type="EMBL" id="SPP81817.1"/>
    </source>
</evidence>
<dbReference type="Proteomes" id="UP000268350">
    <property type="component" value="Unassembled WGS sequence"/>
</dbReference>
<gene>
    <name evidence="2" type="ORF">DGUA_6G013560</name>
</gene>